<dbReference type="GO" id="GO:0003689">
    <property type="term" value="F:DNA clamp loader activity"/>
    <property type="evidence" value="ECO:0007669"/>
    <property type="project" value="TreeGrafter"/>
</dbReference>
<dbReference type="GO" id="GO:0005524">
    <property type="term" value="F:ATP binding"/>
    <property type="evidence" value="ECO:0007669"/>
    <property type="project" value="UniProtKB-KW"/>
</dbReference>
<evidence type="ECO:0008006" key="6">
    <source>
        <dbReference type="Google" id="ProtNLM"/>
    </source>
</evidence>
<feature type="region of interest" description="Disordered" evidence="4">
    <location>
        <begin position="164"/>
        <end position="183"/>
    </location>
</feature>
<proteinExistence type="predicted"/>
<dbReference type="InterPro" id="IPR027417">
    <property type="entry name" value="P-loop_NTPase"/>
</dbReference>
<evidence type="ECO:0000313" key="5">
    <source>
        <dbReference type="EMBL" id="QHT92831.1"/>
    </source>
</evidence>
<reference evidence="5" key="1">
    <citation type="journal article" date="2020" name="Nature">
        <title>Giant virus diversity and host interactions through global metagenomics.</title>
        <authorList>
            <person name="Schulz F."/>
            <person name="Roux S."/>
            <person name="Paez-Espino D."/>
            <person name="Jungbluth S."/>
            <person name="Walsh D.A."/>
            <person name="Denef V.J."/>
            <person name="McMahon K.D."/>
            <person name="Konstantinidis K.T."/>
            <person name="Eloe-Fadrosh E.A."/>
            <person name="Kyrpides N.C."/>
            <person name="Woyke T."/>
        </authorList>
    </citation>
    <scope>NUCLEOTIDE SEQUENCE</scope>
    <source>
        <strain evidence="5">GVMAG-M-3300023184-89</strain>
    </source>
</reference>
<name>A0A6C0IHX1_9ZZZZ</name>
<dbReference type="GO" id="GO:0005663">
    <property type="term" value="C:DNA replication factor C complex"/>
    <property type="evidence" value="ECO:0007669"/>
    <property type="project" value="TreeGrafter"/>
</dbReference>
<dbReference type="EMBL" id="MN740194">
    <property type="protein sequence ID" value="QHT92831.1"/>
    <property type="molecule type" value="Genomic_DNA"/>
</dbReference>
<evidence type="ECO:0000256" key="4">
    <source>
        <dbReference type="SAM" id="MobiDB-lite"/>
    </source>
</evidence>
<evidence type="ECO:0000256" key="1">
    <source>
        <dbReference type="ARBA" id="ARBA00022705"/>
    </source>
</evidence>
<accession>A0A6C0IHX1</accession>
<keyword evidence="3" id="KW-0067">ATP-binding</keyword>
<dbReference type="AlphaFoldDB" id="A0A6C0IHX1"/>
<dbReference type="Pfam" id="PF13177">
    <property type="entry name" value="DNA_pol3_delta2"/>
    <property type="match status" value="1"/>
</dbReference>
<sequence length="290" mass="32711">MDLHKTIKEKLAYFIEQNKIPHILFHGPAGSGKRTLVYKFVSDIYENDKQLIKNYTMFADCAHGKGIKFIREELKFFAKTNVNIQGSGHFKTIVLTNADKLTTDAQSALRRCIELFSHNTRFFIIVENKYNLLKPILSRLCEIYIDTPNIEGGLYGNNNNITNKGGESGGLPQNKGETTQQKGGCGGLPQNKGGGCGGLHQELTKLSTITVTNAIIVKLVNKLYEKGYSGLDLMHFLEQNIKAEDEADNTLQTYKLLMLFHKIKSEFRNEQLFMTFILTFMFVPNATTNI</sequence>
<keyword evidence="1" id="KW-0235">DNA replication</keyword>
<dbReference type="PANTHER" id="PTHR11669">
    <property type="entry name" value="REPLICATION FACTOR C / DNA POLYMERASE III GAMMA-TAU SUBUNIT"/>
    <property type="match status" value="1"/>
</dbReference>
<dbReference type="SUPFAM" id="SSF52540">
    <property type="entry name" value="P-loop containing nucleoside triphosphate hydrolases"/>
    <property type="match status" value="1"/>
</dbReference>
<dbReference type="InterPro" id="IPR050238">
    <property type="entry name" value="DNA_Rep/Repair_Clamp_Loader"/>
</dbReference>
<protein>
    <recommendedName>
        <fullName evidence="6">AAA+ ATPase domain-containing protein</fullName>
    </recommendedName>
</protein>
<dbReference type="GO" id="GO:0006281">
    <property type="term" value="P:DNA repair"/>
    <property type="evidence" value="ECO:0007669"/>
    <property type="project" value="TreeGrafter"/>
</dbReference>
<keyword evidence="2" id="KW-0547">Nucleotide-binding</keyword>
<dbReference type="GO" id="GO:0006261">
    <property type="term" value="P:DNA-templated DNA replication"/>
    <property type="evidence" value="ECO:0007669"/>
    <property type="project" value="TreeGrafter"/>
</dbReference>
<organism evidence="5">
    <name type="scientific">viral metagenome</name>
    <dbReference type="NCBI Taxonomy" id="1070528"/>
    <lineage>
        <taxon>unclassified sequences</taxon>
        <taxon>metagenomes</taxon>
        <taxon>organismal metagenomes</taxon>
    </lineage>
</organism>
<evidence type="ECO:0000256" key="3">
    <source>
        <dbReference type="ARBA" id="ARBA00022840"/>
    </source>
</evidence>
<evidence type="ECO:0000256" key="2">
    <source>
        <dbReference type="ARBA" id="ARBA00022741"/>
    </source>
</evidence>
<dbReference type="Gene3D" id="3.40.50.300">
    <property type="entry name" value="P-loop containing nucleotide triphosphate hydrolases"/>
    <property type="match status" value="1"/>
</dbReference>
<dbReference type="PANTHER" id="PTHR11669:SF20">
    <property type="entry name" value="REPLICATION FACTOR C SUBUNIT 4"/>
    <property type="match status" value="1"/>
</dbReference>